<dbReference type="PANTHER" id="PTHR23308">
    <property type="entry name" value="NUCLEAR INHIBITOR OF PROTEIN PHOSPHATASE-1"/>
    <property type="match status" value="1"/>
</dbReference>
<dbReference type="SMART" id="SM00240">
    <property type="entry name" value="FHA"/>
    <property type="match status" value="1"/>
</dbReference>
<gene>
    <name evidence="2" type="ORF">WAE96_19110</name>
</gene>
<dbReference type="InterPro" id="IPR008984">
    <property type="entry name" value="SMAD_FHA_dom_sf"/>
</dbReference>
<dbReference type="InterPro" id="IPR000253">
    <property type="entry name" value="FHA_dom"/>
</dbReference>
<dbReference type="Gene3D" id="2.60.200.20">
    <property type="match status" value="1"/>
</dbReference>
<protein>
    <submittedName>
        <fullName evidence="2">FHA domain-containing protein</fullName>
    </submittedName>
</protein>
<dbReference type="SUPFAM" id="SSF49879">
    <property type="entry name" value="SMAD/FHA domain"/>
    <property type="match status" value="1"/>
</dbReference>
<reference evidence="2 3" key="1">
    <citation type="submission" date="2023-12" db="EMBL/GenBank/DDBJ databases">
        <title>Friends and Foes: Symbiotic and Algicidal bacterial influence on Karenia brevis blooms.</title>
        <authorList>
            <person name="Fei C."/>
            <person name="Mohamed A.R."/>
            <person name="Booker A."/>
            <person name="Arshad M."/>
            <person name="Klass S."/>
            <person name="Ahn S."/>
            <person name="Gilbert P.M."/>
            <person name="Heil C.A."/>
            <person name="Martinez J.M."/>
            <person name="Amin S.A."/>
        </authorList>
    </citation>
    <scope>NUCLEOTIDE SEQUENCE [LARGE SCALE GENOMIC DNA]</scope>
    <source>
        <strain evidence="2 3">CE15</strain>
    </source>
</reference>
<dbReference type="RefSeq" id="WP_336436709.1">
    <property type="nucleotide sequence ID" value="NZ_JBAWKS010000002.1"/>
</dbReference>
<dbReference type="EMBL" id="JBAWKS010000002">
    <property type="protein sequence ID" value="MEI4551793.1"/>
    <property type="molecule type" value="Genomic_DNA"/>
</dbReference>
<feature type="domain" description="FHA" evidence="1">
    <location>
        <begin position="19"/>
        <end position="68"/>
    </location>
</feature>
<dbReference type="Proteomes" id="UP001382455">
    <property type="component" value="Unassembled WGS sequence"/>
</dbReference>
<evidence type="ECO:0000259" key="1">
    <source>
        <dbReference type="PROSITE" id="PS50006"/>
    </source>
</evidence>
<proteinExistence type="predicted"/>
<dbReference type="CDD" id="cd00060">
    <property type="entry name" value="FHA"/>
    <property type="match status" value="1"/>
</dbReference>
<comment type="caution">
    <text evidence="2">The sequence shown here is derived from an EMBL/GenBank/DDBJ whole genome shotgun (WGS) entry which is preliminary data.</text>
</comment>
<evidence type="ECO:0000313" key="2">
    <source>
        <dbReference type="EMBL" id="MEI4551793.1"/>
    </source>
</evidence>
<evidence type="ECO:0000313" key="3">
    <source>
        <dbReference type="Proteomes" id="UP001382455"/>
    </source>
</evidence>
<dbReference type="Pfam" id="PF00498">
    <property type="entry name" value="FHA"/>
    <property type="match status" value="1"/>
</dbReference>
<accession>A0ABU8EXY6</accession>
<name>A0ABU8EXY6_9GAMM</name>
<sequence>MGTFTNSVTEQTIQLRDHHIIGRHPETAHTLIRETAVSRSHCLIEWQQGNWFLQDISANGTYINGKRVAKNIKHDLKINDVVQFGDSESVKWQVSSLEQPCPFLKSTNESVSDFALNHHVNMLNCDDQEQMISQTLSGQWLLEQEGNVKAIHNGDLVRYQGNQYILIAPSDIDATQECEQTAEHTVDVNFTVSQNEEHVGVLVNIDGQSIDLEDRTHHYLVLLLARKYVEDKQNNVPDSEAGWLDKSLLMRQTRMEETHINTQFYRFRKQLHTAAKKLHLDVDIIARRRGEIRLQCNTINIAQSKVA</sequence>
<organism evidence="2 3">
    <name type="scientific">Pseudoalteromonas spongiae</name>
    <dbReference type="NCBI Taxonomy" id="298657"/>
    <lineage>
        <taxon>Bacteria</taxon>
        <taxon>Pseudomonadati</taxon>
        <taxon>Pseudomonadota</taxon>
        <taxon>Gammaproteobacteria</taxon>
        <taxon>Alteromonadales</taxon>
        <taxon>Pseudoalteromonadaceae</taxon>
        <taxon>Pseudoalteromonas</taxon>
    </lineage>
</organism>
<keyword evidence="3" id="KW-1185">Reference proteome</keyword>
<dbReference type="InterPro" id="IPR050923">
    <property type="entry name" value="Cell_Proc_Reg/RNA_Proc"/>
</dbReference>
<dbReference type="PROSITE" id="PS50006">
    <property type="entry name" value="FHA_DOMAIN"/>
    <property type="match status" value="1"/>
</dbReference>